<feature type="domain" description="AB hydrolase-1" evidence="1">
    <location>
        <begin position="15"/>
        <end position="264"/>
    </location>
</feature>
<organism evidence="2 3">
    <name type="scientific">Rivibacter subsaxonicus</name>
    <dbReference type="NCBI Taxonomy" id="457575"/>
    <lineage>
        <taxon>Bacteria</taxon>
        <taxon>Pseudomonadati</taxon>
        <taxon>Pseudomonadota</taxon>
        <taxon>Betaproteobacteria</taxon>
        <taxon>Burkholderiales</taxon>
        <taxon>Rivibacter</taxon>
    </lineage>
</organism>
<dbReference type="RefSeq" id="WP_130431821.1">
    <property type="nucleotide sequence ID" value="NZ_SHKP01000006.1"/>
</dbReference>
<sequence length="280" mass="30713">MCPKPERTSRDAPLIVFSHANGFAAGTYATLFARWRAAGFEVQAIERFGHDPRYPVTSNWPHLSRQLAEFIEQQGRGPAWLVGHSLGGYLSLLTALRQPQLARGVVLLDSPVLDGWRARAVQLAKATGWIGELSPAKVSRRRRERWASVAEKLHHFESKPAFARWDPQVLADYVATASVGDDGSQQLGFERAVETAIYNTLPHQLGRLARRRPPQCPVAFIGGSISKEVEQVGLSATRRIARGRMSRVEGSHLFPMERPVVAADAVLAAIATMGADPAPV</sequence>
<evidence type="ECO:0000259" key="1">
    <source>
        <dbReference type="Pfam" id="PF12697"/>
    </source>
</evidence>
<dbReference type="InterPro" id="IPR050228">
    <property type="entry name" value="Carboxylesterase_BioH"/>
</dbReference>
<protein>
    <submittedName>
        <fullName evidence="2">Pimeloyl-ACP methyl ester carboxylesterase</fullName>
    </submittedName>
</protein>
<dbReference type="Proteomes" id="UP000293671">
    <property type="component" value="Unassembled WGS sequence"/>
</dbReference>
<evidence type="ECO:0000313" key="3">
    <source>
        <dbReference type="Proteomes" id="UP000293671"/>
    </source>
</evidence>
<dbReference type="Pfam" id="PF12697">
    <property type="entry name" value="Abhydrolase_6"/>
    <property type="match status" value="1"/>
</dbReference>
<dbReference type="EMBL" id="SHKP01000006">
    <property type="protein sequence ID" value="RZT97709.1"/>
    <property type="molecule type" value="Genomic_DNA"/>
</dbReference>
<gene>
    <name evidence="2" type="ORF">EV670_2102</name>
</gene>
<dbReference type="PANTHER" id="PTHR43194">
    <property type="entry name" value="HYDROLASE ALPHA/BETA FOLD FAMILY"/>
    <property type="match status" value="1"/>
</dbReference>
<evidence type="ECO:0000313" key="2">
    <source>
        <dbReference type="EMBL" id="RZT97709.1"/>
    </source>
</evidence>
<dbReference type="InterPro" id="IPR000073">
    <property type="entry name" value="AB_hydrolase_1"/>
</dbReference>
<dbReference type="PANTHER" id="PTHR43194:SF2">
    <property type="entry name" value="PEROXISOMAL MEMBRANE PROTEIN LPX1"/>
    <property type="match status" value="1"/>
</dbReference>
<keyword evidence="3" id="KW-1185">Reference proteome</keyword>
<dbReference type="SUPFAM" id="SSF53474">
    <property type="entry name" value="alpha/beta-Hydrolases"/>
    <property type="match status" value="1"/>
</dbReference>
<reference evidence="2 3" key="1">
    <citation type="submission" date="2019-02" db="EMBL/GenBank/DDBJ databases">
        <title>Genomic Encyclopedia of Type Strains, Phase IV (KMG-IV): sequencing the most valuable type-strain genomes for metagenomic binning, comparative biology and taxonomic classification.</title>
        <authorList>
            <person name="Goeker M."/>
        </authorList>
    </citation>
    <scope>NUCLEOTIDE SEQUENCE [LARGE SCALE GENOMIC DNA]</scope>
    <source>
        <strain evidence="2 3">DSM 19570</strain>
    </source>
</reference>
<dbReference type="Gene3D" id="3.40.50.1820">
    <property type="entry name" value="alpha/beta hydrolase"/>
    <property type="match status" value="1"/>
</dbReference>
<name>A0A4Q7VN36_9BURK</name>
<dbReference type="OrthoDB" id="5729753at2"/>
<dbReference type="InterPro" id="IPR029058">
    <property type="entry name" value="AB_hydrolase_fold"/>
</dbReference>
<accession>A0A4Q7VN36</accession>
<comment type="caution">
    <text evidence="2">The sequence shown here is derived from an EMBL/GenBank/DDBJ whole genome shotgun (WGS) entry which is preliminary data.</text>
</comment>
<proteinExistence type="predicted"/>
<dbReference type="AlphaFoldDB" id="A0A4Q7VN36"/>